<dbReference type="Pfam" id="PF10350">
    <property type="entry name" value="DUF2428"/>
    <property type="match status" value="1"/>
</dbReference>
<evidence type="ECO:0000313" key="6">
    <source>
        <dbReference type="EMBL" id="CEJ62299.1"/>
    </source>
</evidence>
<dbReference type="SUPFAM" id="SSF48371">
    <property type="entry name" value="ARM repeat"/>
    <property type="match status" value="2"/>
</dbReference>
<protein>
    <submittedName>
        <fullName evidence="6">Uncharacterized protein</fullName>
    </submittedName>
</protein>
<dbReference type="InterPro" id="IPR051954">
    <property type="entry name" value="tRNA_methyltransferase_THADA"/>
</dbReference>
<dbReference type="Pfam" id="PF25151">
    <property type="entry name" value="TPR_Trm732_C"/>
    <property type="match status" value="1"/>
</dbReference>
<proteinExistence type="inferred from homology"/>
<dbReference type="Pfam" id="PF26523">
    <property type="entry name" value="Trm732_C"/>
    <property type="match status" value="1"/>
</dbReference>
<evidence type="ECO:0000256" key="2">
    <source>
        <dbReference type="ARBA" id="ARBA00022694"/>
    </source>
</evidence>
<gene>
    <name evidence="6" type="ORF">PMG11_10801</name>
</gene>
<evidence type="ECO:0000259" key="5">
    <source>
        <dbReference type="Pfam" id="PF25151"/>
    </source>
</evidence>
<dbReference type="Pfam" id="PF25150">
    <property type="entry name" value="TPR_Trm732"/>
    <property type="match status" value="1"/>
</dbReference>
<dbReference type="GO" id="GO:0030488">
    <property type="term" value="P:tRNA methylation"/>
    <property type="evidence" value="ECO:0007669"/>
    <property type="project" value="TreeGrafter"/>
</dbReference>
<feature type="domain" description="tRNA (32-2'-O)-methyltransferase regulator THADA-like C-terminal TPR repeats region" evidence="5">
    <location>
        <begin position="945"/>
        <end position="1100"/>
    </location>
</feature>
<dbReference type="InterPro" id="IPR056842">
    <property type="entry name" value="THADA-like_TPR_C"/>
</dbReference>
<evidence type="ECO:0000259" key="4">
    <source>
        <dbReference type="Pfam" id="PF25150"/>
    </source>
</evidence>
<dbReference type="GO" id="GO:0005829">
    <property type="term" value="C:cytosol"/>
    <property type="evidence" value="ECO:0007669"/>
    <property type="project" value="TreeGrafter"/>
</dbReference>
<dbReference type="OrthoDB" id="289314at2759"/>
<evidence type="ECO:0000313" key="7">
    <source>
        <dbReference type="Proteomes" id="UP000042958"/>
    </source>
</evidence>
<feature type="domain" description="tRNA (32-2'-O)-methyltransferase regulator THADA-like TPR repeats region" evidence="4">
    <location>
        <begin position="277"/>
        <end position="562"/>
    </location>
</feature>
<comment type="similarity">
    <text evidence="1">Belongs to the THADA family.</text>
</comment>
<evidence type="ECO:0000256" key="1">
    <source>
        <dbReference type="ARBA" id="ARBA00010409"/>
    </source>
</evidence>
<dbReference type="PANTHER" id="PTHR14387">
    <property type="entry name" value="THADA/DEATH RECEPTOR INTERACTING PROTEIN"/>
    <property type="match status" value="1"/>
</dbReference>
<dbReference type="InterPro" id="IPR056843">
    <property type="entry name" value="THADA-like_TPR"/>
</dbReference>
<name>A0A0F7U011_PENBI</name>
<dbReference type="STRING" id="104259.A0A0F7U011"/>
<reference evidence="7" key="1">
    <citation type="journal article" date="2015" name="Genome Announc.">
        <title>Draft genome sequence of the fungus Penicillium brasilianum MG11.</title>
        <authorList>
            <person name="Horn F."/>
            <person name="Linde J."/>
            <person name="Mattern D.J."/>
            <person name="Walther G."/>
            <person name="Guthke R."/>
            <person name="Brakhage A.A."/>
            <person name="Valiante V."/>
        </authorList>
    </citation>
    <scope>NUCLEOTIDE SEQUENCE [LARGE SCALE GENOMIC DNA]</scope>
    <source>
        <strain evidence="7">MG11</strain>
    </source>
</reference>
<sequence length="1653" mass="182714">MDAERSRGAQRATATNMDDIAQNVQFLSEKTLQDIAKGGLVKLALNCDDGEKVNRVWQSLIQTVSTPSMSNQHTAAACNAVSAFLDAAATSKIKDTKQLALSSDNWLAVFEVFLSRYEDAKPKPLKQLLGSLVNILAKSIHGSKKEEIQKAVTDAIIPSIVLGEPRSRLKASLVCFELCIRKGAISGSGFISLLQRWLGEHRQNWVHVFENAQEALSLNCPETLSGEPSKELAAQVFVLGLLTQTNSRDMSGSCGNVLGALLIKLKLESPGWSVSTIWVAPVRYMMLHIVDNLEAMSSQILQPIFSADPSGFMAFVESLPLKGLLAGDMTDAEDKEYILLFAALQIGKKTNLVHEDYDGSKPSEAKAGAPQKLVLKSEVLGNFLLHREPNIRIAALSLLVTAFSTIKPFTSAATDSILRGLPSMHADSDSYSRGEIMSLTRKLIVRLKSGILKQQDSGVTAQATSNLPSGLVKSDDETMAFLRKYINFIAGDLVVTASYPRHISALKALKLLLESNLDPRTNIPPAKSEVETRWKYHMNVFEPRLLRLLVDLLLDPFEEVRQTSLLIINFFPQKILMDGFEATANDCPAVCMRLTDALARAELTASNTSRADHADTVARLYHILFCAALPSTAPSAGSDWWSTKTSVVHTILTKLEERLSSSKGLFNSSLREAPLHGYMSGLRYIVLMPNFHDLLLNGPDDGAWRSIHDRIVSICDRVWEEVKPVLCIDSPEGHTDDPIEDLAVGPKDILSYSWRALRESSLLLHATMFNTTYGPDGPGGLQRTDFEKVGRASFTQLAELRHRGAFSTVSQTFATCCERCSGSKDASIQELPKGWYKEARATIFESASKLTRRSAGLPALVTGIFCSLHRTPFFKDGMDDLHDISRLTVEYNKEQQYLELPQVHAMNCLKDIFTNTKLGPFTEPFIMPALTLSAERLGSPIWALRNSGLMLFRALLTRMCRMVPGAVAGFGGVSGSEPGSKISFPKYPGLLELLSKLLAPTEGTTAQEGTDIVTERIFPALELIGEKVPTIGDDYDAKLCNLVLAHFQSPVWGIREHAARVYSSLLTRTNILRDVEYLVSLLQAGVSENYVHGIALCVRYSFRRFAASTDAFWMSHIDDLLATLRHVLVTLFSVAKSPSVATCLIEILNDTLERSIAAQAEDRFIPFVNEIYDKHDLHGVLNYIFDASQVGWNLASRTRSSALLRRALAWCTMLKMLISQNWTEIPAFYHGISQFDADAGSWILEKLPEQLAGMSKYRKALVDLYSSIIQGFHPADSKTLAASNLATILEEVLVSSADGISEFNLPCDELEKSFKPDSDIKQWNRYATDAELRLQGCLLALRAFSTQDKSLSDLKHDIQRWVIKLRSALSEETEFTTRYAAVVSVQSFSKALRPRGESARTDAALLDVYLVLYDMLNDDDEELRDIAASSASWVLSYSSVSPTSALALGPLNASELLATFITDHYSDSVYFARRVIRYLTGQESRISGSDNQSSLVPVSDLLAQLCQESTVLFVEEKQNLFIDEVREVDVWSRVLSQLKRNAYPETLIRQISSWVSEGLDHLLAFVNQDSGADGLLGWTSKPEVFTLGVRVISIAASLGSQSFVLPESLDVEQVALRRQIQGLFDAGKRASLHYDWLSRMIASNSCESVGQQK</sequence>
<evidence type="ECO:0000259" key="3">
    <source>
        <dbReference type="Pfam" id="PF10350"/>
    </source>
</evidence>
<dbReference type="InterPro" id="IPR016024">
    <property type="entry name" value="ARM-type_fold"/>
</dbReference>
<organism evidence="6 7">
    <name type="scientific">Penicillium brasilianum</name>
    <dbReference type="NCBI Taxonomy" id="104259"/>
    <lineage>
        <taxon>Eukaryota</taxon>
        <taxon>Fungi</taxon>
        <taxon>Dikarya</taxon>
        <taxon>Ascomycota</taxon>
        <taxon>Pezizomycotina</taxon>
        <taxon>Eurotiomycetes</taxon>
        <taxon>Eurotiomycetidae</taxon>
        <taxon>Eurotiales</taxon>
        <taxon>Aspergillaceae</taxon>
        <taxon>Penicillium</taxon>
    </lineage>
</organism>
<keyword evidence="7" id="KW-1185">Reference proteome</keyword>
<dbReference type="InterPro" id="IPR019442">
    <property type="entry name" value="THADA/TRM732_DUF2428"/>
</dbReference>
<dbReference type="PANTHER" id="PTHR14387:SF0">
    <property type="entry name" value="DUF2428 DOMAIN-CONTAINING PROTEIN"/>
    <property type="match status" value="1"/>
</dbReference>
<feature type="domain" description="DUF2428" evidence="3">
    <location>
        <begin position="707"/>
        <end position="943"/>
    </location>
</feature>
<dbReference type="Proteomes" id="UP000042958">
    <property type="component" value="Unassembled WGS sequence"/>
</dbReference>
<accession>A0A0F7U011</accession>
<keyword evidence="2" id="KW-0819">tRNA processing</keyword>
<dbReference type="EMBL" id="CDHK01000015">
    <property type="protein sequence ID" value="CEJ62299.1"/>
    <property type="molecule type" value="Genomic_DNA"/>
</dbReference>